<proteinExistence type="predicted"/>
<protein>
    <submittedName>
        <fullName evidence="10">Murein biosynthesis integral membrane protein MurJ</fullName>
    </submittedName>
</protein>
<feature type="transmembrane region" description="Helical" evidence="9">
    <location>
        <begin position="78"/>
        <end position="96"/>
    </location>
</feature>
<gene>
    <name evidence="10" type="primary">murJ</name>
    <name evidence="10" type="ORF">O4J56_11155</name>
</gene>
<keyword evidence="6 9" id="KW-1133">Transmembrane helix</keyword>
<feature type="transmembrane region" description="Helical" evidence="9">
    <location>
        <begin position="183"/>
        <end position="205"/>
    </location>
</feature>
<feature type="transmembrane region" description="Helical" evidence="9">
    <location>
        <begin position="149"/>
        <end position="168"/>
    </location>
</feature>
<dbReference type="PANTHER" id="PTHR47019">
    <property type="entry name" value="LIPID II FLIPPASE MURJ"/>
    <property type="match status" value="1"/>
</dbReference>
<evidence type="ECO:0000256" key="8">
    <source>
        <dbReference type="SAM" id="MobiDB-lite"/>
    </source>
</evidence>
<organism evidence="10 11">
    <name type="scientific">Nocardiopsis endophytica</name>
    <dbReference type="NCBI Taxonomy" id="3018445"/>
    <lineage>
        <taxon>Bacteria</taxon>
        <taxon>Bacillati</taxon>
        <taxon>Actinomycetota</taxon>
        <taxon>Actinomycetes</taxon>
        <taxon>Streptosporangiales</taxon>
        <taxon>Nocardiopsidaceae</taxon>
        <taxon>Nocardiopsis</taxon>
    </lineage>
</organism>
<feature type="transmembrane region" description="Helical" evidence="9">
    <location>
        <begin position="343"/>
        <end position="365"/>
    </location>
</feature>
<accession>A0ABT4U2M6</accession>
<keyword evidence="5" id="KW-0573">Peptidoglycan synthesis</keyword>
<dbReference type="NCBIfam" id="TIGR01695">
    <property type="entry name" value="murJ_mviN"/>
    <property type="match status" value="1"/>
</dbReference>
<feature type="transmembrane region" description="Helical" evidence="9">
    <location>
        <begin position="486"/>
        <end position="509"/>
    </location>
</feature>
<feature type="transmembrane region" description="Helical" evidence="9">
    <location>
        <begin position="254"/>
        <end position="275"/>
    </location>
</feature>
<keyword evidence="4" id="KW-0133">Cell shape</keyword>
<dbReference type="CDD" id="cd13123">
    <property type="entry name" value="MATE_MurJ_like"/>
    <property type="match status" value="1"/>
</dbReference>
<keyword evidence="11" id="KW-1185">Reference proteome</keyword>
<evidence type="ECO:0000256" key="2">
    <source>
        <dbReference type="ARBA" id="ARBA00022475"/>
    </source>
</evidence>
<dbReference type="InterPro" id="IPR051050">
    <property type="entry name" value="Lipid_II_flippase_MurJ/MviN"/>
</dbReference>
<name>A0ABT4U2M6_9ACTN</name>
<dbReference type="EMBL" id="JAQFWQ010000025">
    <property type="protein sequence ID" value="MDA2811193.1"/>
    <property type="molecule type" value="Genomic_DNA"/>
</dbReference>
<dbReference type="PANTHER" id="PTHR47019:SF1">
    <property type="entry name" value="LIPID II FLIPPASE MURJ"/>
    <property type="match status" value="1"/>
</dbReference>
<comment type="subcellular location">
    <subcellularLocation>
        <location evidence="1">Cell membrane</location>
        <topology evidence="1">Multi-pass membrane protein</topology>
    </subcellularLocation>
</comment>
<evidence type="ECO:0000313" key="10">
    <source>
        <dbReference type="EMBL" id="MDA2811193.1"/>
    </source>
</evidence>
<feature type="transmembrane region" description="Helical" evidence="9">
    <location>
        <begin position="558"/>
        <end position="579"/>
    </location>
</feature>
<evidence type="ECO:0000256" key="7">
    <source>
        <dbReference type="ARBA" id="ARBA00023136"/>
    </source>
</evidence>
<sequence>MKGTDPVATDTAEGRDDAGRPPVGAGGPDGTGSGDGSGSGSNGAGGSSPSDSSGSSGPSGGGLRSSAVMAVGTMASRITGFGRTIVLAAALGTQLLGDAYNTANTIPFIINDLLIQGLMASVIIPFLVKRRKSDADGGKATEDRLFTAAVVLLLVVTAAAIASARWILELYAGGFDGAQMDVAVYLARFLLAQIFFVGLSGLISAMLNTRDRFGAPVWAPVLNNLVIIAVGIAFIWVALPGRTPENVTSGELTLLGLGTACGMAAQTVALVVSLWRAGFRWRPRLDLRGSGLGEALRTAGWMFLYTITTQAGFLITTNIANRAGSQSVQEGYGVGAGLTAYNYAYQLFQLPYAIIAVSLITVLLPRMSAQAHDGLWSEVREGFSRTLRVSALVLVPLSLAMAVYSVQLSVLVFARGSTSAADAHNIGVVLAVMSLGLVPFTVFQLMLRVFYAMSDTRTPAMISIANVAVHGTLAVCAYLLLPPNLVVVGVAAGFMLSFLSGLTIAGAVLSARLGGLDGRRILGTLVRLFLAAVPAVAAALGVLWLSTRQFGDGLATNLGAPLVGTLLGMGLFFAAARLLRIEELRSVVGLVRSKLGR</sequence>
<dbReference type="Pfam" id="PF03023">
    <property type="entry name" value="MurJ"/>
    <property type="match status" value="1"/>
</dbReference>
<feature type="transmembrane region" description="Helical" evidence="9">
    <location>
        <begin position="217"/>
        <end position="239"/>
    </location>
</feature>
<evidence type="ECO:0000256" key="4">
    <source>
        <dbReference type="ARBA" id="ARBA00022960"/>
    </source>
</evidence>
<feature type="transmembrane region" description="Helical" evidence="9">
    <location>
        <begin position="521"/>
        <end position="546"/>
    </location>
</feature>
<keyword evidence="3 9" id="KW-0812">Transmembrane</keyword>
<keyword evidence="2" id="KW-1003">Cell membrane</keyword>
<dbReference type="InterPro" id="IPR004268">
    <property type="entry name" value="MurJ"/>
</dbReference>
<keyword evidence="7 9" id="KW-0472">Membrane</keyword>
<evidence type="ECO:0000256" key="5">
    <source>
        <dbReference type="ARBA" id="ARBA00022984"/>
    </source>
</evidence>
<feature type="transmembrane region" description="Helical" evidence="9">
    <location>
        <begin position="108"/>
        <end position="128"/>
    </location>
</feature>
<dbReference type="Proteomes" id="UP001527866">
    <property type="component" value="Unassembled WGS sequence"/>
</dbReference>
<comment type="caution">
    <text evidence="10">The sequence shown here is derived from an EMBL/GenBank/DDBJ whole genome shotgun (WGS) entry which is preliminary data.</text>
</comment>
<evidence type="ECO:0000256" key="9">
    <source>
        <dbReference type="SAM" id="Phobius"/>
    </source>
</evidence>
<feature type="transmembrane region" description="Helical" evidence="9">
    <location>
        <begin position="459"/>
        <end position="480"/>
    </location>
</feature>
<feature type="region of interest" description="Disordered" evidence="8">
    <location>
        <begin position="1"/>
        <end position="63"/>
    </location>
</feature>
<reference evidence="10 11" key="1">
    <citation type="submission" date="2023-01" db="EMBL/GenBank/DDBJ databases">
        <title>Draft genome sequence of Nocardiopsis sp. RSe5-2 isolated from halophytes.</title>
        <authorList>
            <person name="Duangmal K."/>
            <person name="Chantavorakit T."/>
        </authorList>
    </citation>
    <scope>NUCLEOTIDE SEQUENCE [LARGE SCALE GENOMIC DNA]</scope>
    <source>
        <strain evidence="10 11">RSe5-2</strain>
    </source>
</reference>
<feature type="transmembrane region" description="Helical" evidence="9">
    <location>
        <begin position="386"/>
        <end position="406"/>
    </location>
</feature>
<evidence type="ECO:0000256" key="6">
    <source>
        <dbReference type="ARBA" id="ARBA00022989"/>
    </source>
</evidence>
<feature type="transmembrane region" description="Helical" evidence="9">
    <location>
        <begin position="426"/>
        <end position="447"/>
    </location>
</feature>
<feature type="compositionally biased region" description="Gly residues" evidence="8">
    <location>
        <begin position="24"/>
        <end position="46"/>
    </location>
</feature>
<feature type="compositionally biased region" description="Low complexity" evidence="8">
    <location>
        <begin position="47"/>
        <end position="56"/>
    </location>
</feature>
<evidence type="ECO:0000256" key="1">
    <source>
        <dbReference type="ARBA" id="ARBA00004651"/>
    </source>
</evidence>
<dbReference type="RefSeq" id="WP_270685652.1">
    <property type="nucleotide sequence ID" value="NZ_JAQFWQ010000025.1"/>
</dbReference>
<evidence type="ECO:0000256" key="3">
    <source>
        <dbReference type="ARBA" id="ARBA00022692"/>
    </source>
</evidence>
<evidence type="ECO:0000313" key="11">
    <source>
        <dbReference type="Proteomes" id="UP001527866"/>
    </source>
</evidence>
<dbReference type="PRINTS" id="PR01806">
    <property type="entry name" value="VIRFACTRMVIN"/>
</dbReference>